<dbReference type="GO" id="GO:0051539">
    <property type="term" value="F:4 iron, 4 sulfur cluster binding"/>
    <property type="evidence" value="ECO:0007669"/>
    <property type="project" value="UniProtKB-KW"/>
</dbReference>
<dbReference type="GO" id="GO:0016491">
    <property type="term" value="F:oxidoreductase activity"/>
    <property type="evidence" value="ECO:0007669"/>
    <property type="project" value="UniProtKB-KW"/>
</dbReference>
<evidence type="ECO:0000256" key="4">
    <source>
        <dbReference type="ARBA" id="ARBA00022723"/>
    </source>
</evidence>
<keyword evidence="5" id="KW-0274">FAD</keyword>
<dbReference type="PANTHER" id="PTHR43498">
    <property type="entry name" value="FERREDOXIN:COB-COM HETERODISULFIDE REDUCTASE SUBUNIT A"/>
    <property type="match status" value="1"/>
</dbReference>
<dbReference type="OrthoDB" id="9758544at2"/>
<dbReference type="PANTHER" id="PTHR43498:SF1">
    <property type="entry name" value="COB--COM HETERODISULFIDE REDUCTASE IRON-SULFUR SUBUNIT A"/>
    <property type="match status" value="1"/>
</dbReference>
<dbReference type="Gene3D" id="3.40.50.720">
    <property type="entry name" value="NAD(P)-binding Rossmann-like Domain"/>
    <property type="match status" value="1"/>
</dbReference>
<protein>
    <submittedName>
        <fullName evidence="10">Fumarate reductase/succinate dehydrogenase flavoprotein domain protein</fullName>
    </submittedName>
</protein>
<dbReference type="STRING" id="645991.Sgly_1900"/>
<reference evidence="11" key="2">
    <citation type="submission" date="2011-02" db="EMBL/GenBank/DDBJ databases">
        <title>The complete genome of Syntrophobotulus glycolicus DSM 8271.</title>
        <authorList>
            <person name="Lucas S."/>
            <person name="Copeland A."/>
            <person name="Lapidus A."/>
            <person name="Bruce D."/>
            <person name="Goodwin L."/>
            <person name="Pitluck S."/>
            <person name="Kyrpides N."/>
            <person name="Mavromatis K."/>
            <person name="Pagani I."/>
            <person name="Ivanova N."/>
            <person name="Mikhailova N."/>
            <person name="Chertkov O."/>
            <person name="Held B."/>
            <person name="Detter J.C."/>
            <person name="Tapia R."/>
            <person name="Han C."/>
            <person name="Land M."/>
            <person name="Hauser L."/>
            <person name="Markowitz V."/>
            <person name="Cheng J.-F."/>
            <person name="Hugenholtz P."/>
            <person name="Woyke T."/>
            <person name="Wu D."/>
            <person name="Spring S."/>
            <person name="Schroeder M."/>
            <person name="Brambilla E."/>
            <person name="Klenk H.-P."/>
            <person name="Eisen J.A."/>
        </authorList>
    </citation>
    <scope>NUCLEOTIDE SEQUENCE [LARGE SCALE GENOMIC DNA]</scope>
    <source>
        <strain evidence="11">DSM 8271 / FlGlyR</strain>
    </source>
</reference>
<evidence type="ECO:0000313" key="11">
    <source>
        <dbReference type="Proteomes" id="UP000007488"/>
    </source>
</evidence>
<dbReference type="EMBL" id="CP002547">
    <property type="protein sequence ID" value="ADY56196.1"/>
    <property type="molecule type" value="Genomic_DNA"/>
</dbReference>
<evidence type="ECO:0000256" key="5">
    <source>
        <dbReference type="ARBA" id="ARBA00022827"/>
    </source>
</evidence>
<dbReference type="InterPro" id="IPR017900">
    <property type="entry name" value="4Fe4S_Fe_S_CS"/>
</dbReference>
<dbReference type="SUPFAM" id="SSF54862">
    <property type="entry name" value="4Fe-4S ferredoxins"/>
    <property type="match status" value="1"/>
</dbReference>
<dbReference type="Pfam" id="PF12838">
    <property type="entry name" value="Fer4_7"/>
    <property type="match status" value="1"/>
</dbReference>
<name>F0T0Q7_SYNGF</name>
<sequence>MKRVGVFVCHCGTNIGAVVDCAQAAEAAKAFPGVVYSADNKYMCSEPGQELIKKAIQEYKLDRIVVASCSPRMHEATFRRCVENAGLNPYFVEMANIREHCSWVHANEKEKATEKAIDLIKMAVAKAIRNKPLQRSTIPVTDRALVIGGGIAGIQAALDIANAGHIVDIVEKEPSIGGKMAQIDKTFPTLDCSACILTPKMVEAAAHPNINLITFSEIEKVEGFVGNFDVTIKKKARSVKMDVCTGCGLCMEKCPSKVDSEFELGMAKRRAIYTPFPQAIPNKPVIDRANCTYFKSGKCGLCAKVCAAGAIDYTQQEELETRRYGAIVVATGFELFDQSAYGEYGYGKYPDVISGMQFERLINASGPTLGKIKRPSDHQEPKNVVFIKCVGSRDEAKGKSYCSKACCMYSAKHATLVSEKIKDANVYVFYMDVRAGGKGYEEFYNRTREQYRANYIRGRVSKIYQQGDKLIVRGEDTLISRPVEIEADMVVLATAMIAQPDASKLAQKIGIGYDKDDFYTEAHPKLAPVETHTQGVYLAGACQGPKDIPESVAQGSAAAAKVCGLLSKSEMPTEPIVSEVEERICSGCELCAPVCPYKAIEMKIISERCHGKMVERKVAAVNSSLCQGCGACTVACRSAALNLKHFTDEQILAEVNALCL</sequence>
<evidence type="ECO:0000256" key="7">
    <source>
        <dbReference type="ARBA" id="ARBA00023004"/>
    </source>
</evidence>
<dbReference type="InterPro" id="IPR017896">
    <property type="entry name" value="4Fe4S_Fe-S-bd"/>
</dbReference>
<keyword evidence="11" id="KW-1185">Reference proteome</keyword>
<dbReference type="PROSITE" id="PS00198">
    <property type="entry name" value="4FE4S_FER_1"/>
    <property type="match status" value="2"/>
</dbReference>
<dbReference type="Proteomes" id="UP000007488">
    <property type="component" value="Chromosome"/>
</dbReference>
<dbReference type="InterPro" id="IPR039650">
    <property type="entry name" value="HdrA-like"/>
</dbReference>
<keyword evidence="8" id="KW-0411">Iron-sulfur</keyword>
<dbReference type="GO" id="GO:0046872">
    <property type="term" value="F:metal ion binding"/>
    <property type="evidence" value="ECO:0007669"/>
    <property type="project" value="UniProtKB-KW"/>
</dbReference>
<dbReference type="RefSeq" id="WP_013625064.1">
    <property type="nucleotide sequence ID" value="NC_015172.1"/>
</dbReference>
<dbReference type="InterPro" id="IPR036188">
    <property type="entry name" value="FAD/NAD-bd_sf"/>
</dbReference>
<keyword evidence="7" id="KW-0408">Iron</keyword>
<keyword evidence="6" id="KW-0560">Oxidoreductase</keyword>
<evidence type="ECO:0000256" key="6">
    <source>
        <dbReference type="ARBA" id="ARBA00023002"/>
    </source>
</evidence>
<keyword evidence="3" id="KW-0004">4Fe-4S</keyword>
<evidence type="ECO:0000256" key="8">
    <source>
        <dbReference type="ARBA" id="ARBA00023014"/>
    </source>
</evidence>
<comment type="cofactor">
    <cofactor evidence="1">
        <name>FAD</name>
        <dbReference type="ChEBI" id="CHEBI:57692"/>
    </cofactor>
</comment>
<organism evidence="10 11">
    <name type="scientific">Syntrophobotulus glycolicus (strain DSM 8271 / FlGlyR)</name>
    <dbReference type="NCBI Taxonomy" id="645991"/>
    <lineage>
        <taxon>Bacteria</taxon>
        <taxon>Bacillati</taxon>
        <taxon>Bacillota</taxon>
        <taxon>Clostridia</taxon>
        <taxon>Eubacteriales</taxon>
        <taxon>Desulfitobacteriaceae</taxon>
        <taxon>Syntrophobotulus</taxon>
    </lineage>
</organism>
<dbReference type="AlphaFoldDB" id="F0T0Q7"/>
<dbReference type="Gene3D" id="3.50.50.60">
    <property type="entry name" value="FAD/NAD(P)-binding domain"/>
    <property type="match status" value="1"/>
</dbReference>
<evidence type="ECO:0000256" key="1">
    <source>
        <dbReference type="ARBA" id="ARBA00001974"/>
    </source>
</evidence>
<dbReference type="SUPFAM" id="SSF51905">
    <property type="entry name" value="FAD/NAD(P)-binding domain"/>
    <property type="match status" value="1"/>
</dbReference>
<dbReference type="Gene3D" id="3.30.70.20">
    <property type="match status" value="2"/>
</dbReference>
<dbReference type="KEGG" id="sgy:Sgly_1900"/>
<keyword evidence="4" id="KW-0479">Metal-binding</keyword>
<accession>F0T0Q7</accession>
<dbReference type="HOGENOM" id="CLU_020302_0_0_9"/>
<feature type="domain" description="4Fe-4S ferredoxin-type" evidence="9">
    <location>
        <begin position="573"/>
        <end position="605"/>
    </location>
</feature>
<keyword evidence="5" id="KW-0285">Flavoprotein</keyword>
<feature type="domain" description="4Fe-4S ferredoxin-type" evidence="9">
    <location>
        <begin position="282"/>
        <end position="316"/>
    </location>
</feature>
<comment type="similarity">
    <text evidence="2">Belongs to the HdrA family.</text>
</comment>
<gene>
    <name evidence="10" type="ordered locus">Sgly_1900</name>
</gene>
<evidence type="ECO:0000313" key="10">
    <source>
        <dbReference type="EMBL" id="ADY56196.1"/>
    </source>
</evidence>
<reference evidence="10 11" key="1">
    <citation type="journal article" date="2011" name="Stand. Genomic Sci.">
        <title>Complete genome sequence of Syntrophobotulus glycolicus type strain (FlGlyR).</title>
        <authorList>
            <person name="Han C."/>
            <person name="Mwirichia R."/>
            <person name="Chertkov O."/>
            <person name="Held B."/>
            <person name="Lapidus A."/>
            <person name="Nolan M."/>
            <person name="Lucas S."/>
            <person name="Hammon N."/>
            <person name="Deshpande S."/>
            <person name="Cheng J.F."/>
            <person name="Tapia R."/>
            <person name="Goodwin L."/>
            <person name="Pitluck S."/>
            <person name="Huntemann M."/>
            <person name="Liolios K."/>
            <person name="Ivanova N."/>
            <person name="Pagani I."/>
            <person name="Mavromatis K."/>
            <person name="Ovchinikova G."/>
            <person name="Pati A."/>
            <person name="Chen A."/>
            <person name="Palaniappan K."/>
            <person name="Land M."/>
            <person name="Hauser L."/>
            <person name="Brambilla E.M."/>
            <person name="Rohde M."/>
            <person name="Spring S."/>
            <person name="Sikorski J."/>
            <person name="Goker M."/>
            <person name="Woyke T."/>
            <person name="Bristow J."/>
            <person name="Eisen J.A."/>
            <person name="Markowitz V."/>
            <person name="Hugenholtz P."/>
            <person name="Kyrpides N.C."/>
            <person name="Klenk H.P."/>
            <person name="Detter J.C."/>
        </authorList>
    </citation>
    <scope>NUCLEOTIDE SEQUENCE [LARGE SCALE GENOMIC DNA]</scope>
    <source>
        <strain evidence="11">DSM 8271 / FlGlyR</strain>
    </source>
</reference>
<feature type="domain" description="4Fe-4S ferredoxin-type" evidence="9">
    <location>
        <begin position="235"/>
        <end position="265"/>
    </location>
</feature>
<evidence type="ECO:0000259" key="9">
    <source>
        <dbReference type="PROSITE" id="PS51379"/>
    </source>
</evidence>
<dbReference type="eggNOG" id="COG1148">
    <property type="taxonomic scope" value="Bacteria"/>
</dbReference>
<dbReference type="PROSITE" id="PS51379">
    <property type="entry name" value="4FE4S_FER_2"/>
    <property type="match status" value="4"/>
</dbReference>
<evidence type="ECO:0000256" key="2">
    <source>
        <dbReference type="ARBA" id="ARBA00006561"/>
    </source>
</evidence>
<dbReference type="Pfam" id="PF13450">
    <property type="entry name" value="NAD_binding_8"/>
    <property type="match status" value="1"/>
</dbReference>
<evidence type="ECO:0000256" key="3">
    <source>
        <dbReference type="ARBA" id="ARBA00022485"/>
    </source>
</evidence>
<proteinExistence type="inferred from homology"/>
<feature type="domain" description="4Fe-4S ferredoxin-type" evidence="9">
    <location>
        <begin position="617"/>
        <end position="646"/>
    </location>
</feature>